<keyword evidence="7 9" id="KW-0378">Hydrolase</keyword>
<dbReference type="NCBIfam" id="NF003588">
    <property type="entry name" value="PRK05254.1-1"/>
    <property type="match status" value="1"/>
</dbReference>
<organism evidence="13 14">
    <name type="scientific">Buchnera aphidicola</name>
    <name type="common">Cinara cuneomaculata</name>
    <dbReference type="NCBI Taxonomy" id="1660040"/>
    <lineage>
        <taxon>Bacteria</taxon>
        <taxon>Pseudomonadati</taxon>
        <taxon>Pseudomonadota</taxon>
        <taxon>Gammaproteobacteria</taxon>
        <taxon>Enterobacterales</taxon>
        <taxon>Erwiniaceae</taxon>
        <taxon>Buchnera</taxon>
    </lineage>
</organism>
<evidence type="ECO:0000256" key="9">
    <source>
        <dbReference type="HAMAP-Rule" id="MF_00148"/>
    </source>
</evidence>
<dbReference type="Proteomes" id="UP000294404">
    <property type="component" value="Chromosome"/>
</dbReference>
<dbReference type="HAMAP" id="MF_00148">
    <property type="entry name" value="UDG"/>
    <property type="match status" value="1"/>
</dbReference>
<keyword evidence="13" id="KW-0326">Glycosidase</keyword>
<feature type="active site" description="Proton acceptor" evidence="9 10">
    <location>
        <position position="64"/>
    </location>
</feature>
<evidence type="ECO:0000256" key="2">
    <source>
        <dbReference type="ARBA" id="ARBA00002631"/>
    </source>
</evidence>
<sequence>MIYIYPSWSNFFYLEKKKKYFINLQNRLKQIRKNTIVYPSEKNVFNAFLLTPVPDIKVVILGQDPYCNPNQAHGLSFSVLDSVKIPPSLKNIFIELKNNFLMSNIKMRGCLKPWAQQGILLLNSILTVSSGCPQSHKGLGWEIFTDQVIKFISIVRTRVIFILWGAYAHQKSKLINTNIHFILKSSHPSPLSCYRGFFGCRHFLKINMILKYLKKQPIDWFKDIQY</sequence>
<evidence type="ECO:0000256" key="1">
    <source>
        <dbReference type="ARBA" id="ARBA00001400"/>
    </source>
</evidence>
<keyword evidence="6 9" id="KW-0227">DNA damage</keyword>
<dbReference type="AlphaFoldDB" id="A0A451CXW8"/>
<dbReference type="GO" id="GO:0005737">
    <property type="term" value="C:cytoplasm"/>
    <property type="evidence" value="ECO:0007669"/>
    <property type="project" value="UniProtKB-SubCell"/>
</dbReference>
<dbReference type="PROSITE" id="PS00130">
    <property type="entry name" value="U_DNA_GLYCOSYLASE"/>
    <property type="match status" value="1"/>
</dbReference>
<evidence type="ECO:0000256" key="10">
    <source>
        <dbReference type="PROSITE-ProRule" id="PRU10072"/>
    </source>
</evidence>
<dbReference type="SMART" id="SM00986">
    <property type="entry name" value="UDG"/>
    <property type="match status" value="1"/>
</dbReference>
<evidence type="ECO:0000256" key="11">
    <source>
        <dbReference type="RuleBase" id="RU003780"/>
    </source>
</evidence>
<dbReference type="InterPro" id="IPR018085">
    <property type="entry name" value="Ura-DNA_Glyclase_AS"/>
</dbReference>
<accession>A0A451CXW8</accession>
<evidence type="ECO:0000256" key="3">
    <source>
        <dbReference type="ARBA" id="ARBA00008184"/>
    </source>
</evidence>
<comment type="catalytic activity">
    <reaction evidence="1 9 11">
        <text>Hydrolyzes single-stranded DNA or mismatched double-stranded DNA and polynucleotides, releasing free uracil.</text>
        <dbReference type="EC" id="3.2.2.27"/>
    </reaction>
</comment>
<reference evidence="13 14" key="1">
    <citation type="submission" date="2019-02" db="EMBL/GenBank/DDBJ databases">
        <authorList>
            <person name="Manzano-Marin A."/>
            <person name="Manzano-Marin A."/>
        </authorList>
    </citation>
    <scope>NUCLEOTIDE SEQUENCE [LARGE SCALE GENOMIC DNA]</scope>
    <source>
        <strain evidence="13 14">BuCicuneomaculata</strain>
    </source>
</reference>
<comment type="function">
    <text evidence="2 9 11">Excises uracil residues from the DNA which can arise as a result of misincorporation of dUMP residues by DNA polymerase or due to deamination of cytosine.</text>
</comment>
<dbReference type="SMART" id="SM00987">
    <property type="entry name" value="UreE_C"/>
    <property type="match status" value="1"/>
</dbReference>
<dbReference type="OrthoDB" id="9804372at2"/>
<dbReference type="SUPFAM" id="SSF52141">
    <property type="entry name" value="Uracil-DNA glycosylase-like"/>
    <property type="match status" value="1"/>
</dbReference>
<dbReference type="EMBL" id="LR217695">
    <property type="protein sequence ID" value="VFP78106.1"/>
    <property type="molecule type" value="Genomic_DNA"/>
</dbReference>
<dbReference type="NCBIfam" id="NF003589">
    <property type="entry name" value="PRK05254.1-2"/>
    <property type="match status" value="1"/>
</dbReference>
<evidence type="ECO:0000313" key="14">
    <source>
        <dbReference type="Proteomes" id="UP000294404"/>
    </source>
</evidence>
<comment type="subcellular location">
    <subcellularLocation>
        <location evidence="9">Cytoplasm</location>
    </subcellularLocation>
</comment>
<protein>
    <recommendedName>
        <fullName evidence="5 9">Uracil-DNA glycosylase</fullName>
        <shortName evidence="9">UDG</shortName>
        <ecNumber evidence="4 9">3.2.2.27</ecNumber>
    </recommendedName>
</protein>
<dbReference type="NCBIfam" id="TIGR00628">
    <property type="entry name" value="ung"/>
    <property type="match status" value="1"/>
</dbReference>
<gene>
    <name evidence="9 13" type="primary">ung</name>
    <name evidence="13" type="ORF">BUCICUMA2628_124</name>
</gene>
<dbReference type="GO" id="GO:0004844">
    <property type="term" value="F:uracil DNA N-glycosylase activity"/>
    <property type="evidence" value="ECO:0007669"/>
    <property type="project" value="UniProtKB-UniRule"/>
</dbReference>
<feature type="domain" description="Uracil-DNA glycosylase-like" evidence="12">
    <location>
        <begin position="49"/>
        <end position="210"/>
    </location>
</feature>
<keyword evidence="9" id="KW-0963">Cytoplasm</keyword>
<dbReference type="InterPro" id="IPR002043">
    <property type="entry name" value="UDG_fam1"/>
</dbReference>
<evidence type="ECO:0000256" key="5">
    <source>
        <dbReference type="ARBA" id="ARBA00018429"/>
    </source>
</evidence>
<evidence type="ECO:0000313" key="13">
    <source>
        <dbReference type="EMBL" id="VFP78106.1"/>
    </source>
</evidence>
<dbReference type="EC" id="3.2.2.27" evidence="4 9"/>
<dbReference type="InterPro" id="IPR036895">
    <property type="entry name" value="Uracil-DNA_glycosylase-like_sf"/>
</dbReference>
<keyword evidence="8 9" id="KW-0234">DNA repair</keyword>
<name>A0A451CXW8_9GAMM</name>
<evidence type="ECO:0000259" key="12">
    <source>
        <dbReference type="SMART" id="SM00986"/>
    </source>
</evidence>
<dbReference type="Gene3D" id="3.40.470.10">
    <property type="entry name" value="Uracil-DNA glycosylase-like domain"/>
    <property type="match status" value="1"/>
</dbReference>
<dbReference type="NCBIfam" id="NF003592">
    <property type="entry name" value="PRK05254.1-5"/>
    <property type="match status" value="1"/>
</dbReference>
<dbReference type="Pfam" id="PF03167">
    <property type="entry name" value="UDG"/>
    <property type="match status" value="1"/>
</dbReference>
<evidence type="ECO:0000256" key="7">
    <source>
        <dbReference type="ARBA" id="ARBA00022801"/>
    </source>
</evidence>
<dbReference type="PANTHER" id="PTHR11264">
    <property type="entry name" value="URACIL-DNA GLYCOSYLASE"/>
    <property type="match status" value="1"/>
</dbReference>
<evidence type="ECO:0000256" key="8">
    <source>
        <dbReference type="ARBA" id="ARBA00023204"/>
    </source>
</evidence>
<evidence type="ECO:0000256" key="4">
    <source>
        <dbReference type="ARBA" id="ARBA00012030"/>
    </source>
</evidence>
<dbReference type="PANTHER" id="PTHR11264:SF0">
    <property type="entry name" value="URACIL-DNA GLYCOSYLASE"/>
    <property type="match status" value="1"/>
</dbReference>
<dbReference type="GO" id="GO:0097510">
    <property type="term" value="P:base-excision repair, AP site formation via deaminated base removal"/>
    <property type="evidence" value="ECO:0007669"/>
    <property type="project" value="TreeGrafter"/>
</dbReference>
<dbReference type="CDD" id="cd10027">
    <property type="entry name" value="UDG-F1-like"/>
    <property type="match status" value="1"/>
</dbReference>
<proteinExistence type="inferred from homology"/>
<comment type="similarity">
    <text evidence="3 9 11">Belongs to the uracil-DNA glycosylase (UDG) superfamily. UNG family.</text>
</comment>
<evidence type="ECO:0000256" key="6">
    <source>
        <dbReference type="ARBA" id="ARBA00022763"/>
    </source>
</evidence>
<dbReference type="InterPro" id="IPR005122">
    <property type="entry name" value="Uracil-DNA_glycosylase-like"/>
</dbReference>